<dbReference type="EMBL" id="DS113682">
    <property type="protein sequence ID" value="EAX98263.1"/>
    <property type="molecule type" value="Genomic_DNA"/>
</dbReference>
<name>A2F9Z6_TRIV3</name>
<evidence type="ECO:0000313" key="3">
    <source>
        <dbReference type="Proteomes" id="UP000001542"/>
    </source>
</evidence>
<dbReference type="AlphaFoldDB" id="A2F9Z6"/>
<proteinExistence type="predicted"/>
<dbReference type="InParanoid" id="A2F9Z6"/>
<dbReference type="Proteomes" id="UP000001542">
    <property type="component" value="Unassembled WGS sequence"/>
</dbReference>
<dbReference type="RefSeq" id="XP_001311193.1">
    <property type="nucleotide sequence ID" value="XM_001311192.1"/>
</dbReference>
<feature type="region of interest" description="Disordered" evidence="1">
    <location>
        <begin position="434"/>
        <end position="460"/>
    </location>
</feature>
<evidence type="ECO:0000256" key="1">
    <source>
        <dbReference type="SAM" id="MobiDB-lite"/>
    </source>
</evidence>
<dbReference type="VEuPathDB" id="TrichDB:TVAG_090390"/>
<accession>A2F9Z6</accession>
<sequence>MAEKSNEDQFGRVLQSAFDYSSIFVIQIALSSPMLKQTLERNGIVFVQRMSFNKLRCDALDICLTCTRNLASTLFIRQGKLPQELENTKPPIAEGCDYLIRAFELSLHEADDISKNLDHDVSNETRFDLRGTTALKAKSRARNSEFSETVDSIDRLCHSMLHLFRCLCFYWREKTEDFSKSLFDYLRNLVSQEIPFCKSQPHPIYMIHHCAEEMILYALKMPTNSPARESCQFMDELLPQIMSHDFSFLMICVDKDISEIQLPHRYESGRKIRFDLFEACIEGQSLTLSDLVRFVVEDMLHNETRLFGRPVIREEACRMLISAMRKRESIKISIKKIADEFVLANFLDRERTLVESSGDSYIVNTSIELLRSVRNCSGFFEDKFLQSSSRLLEDVCARYTRVYDDQEISMMQPPKIHNQSILIPKLSLQRNESVSQTARPQTTMSMRLPSSRVETKTPNLISSRRPQTVIRKSLTSRPK</sequence>
<organism evidence="2 3">
    <name type="scientific">Trichomonas vaginalis (strain ATCC PRA-98 / G3)</name>
    <dbReference type="NCBI Taxonomy" id="412133"/>
    <lineage>
        <taxon>Eukaryota</taxon>
        <taxon>Metamonada</taxon>
        <taxon>Parabasalia</taxon>
        <taxon>Trichomonadida</taxon>
        <taxon>Trichomonadidae</taxon>
        <taxon>Trichomonas</taxon>
    </lineage>
</organism>
<keyword evidence="3" id="KW-1185">Reference proteome</keyword>
<gene>
    <name evidence="2" type="ORF">TVAG_090390</name>
</gene>
<dbReference type="VEuPathDB" id="TrichDB:TVAGG3_0730000"/>
<protein>
    <submittedName>
        <fullName evidence="2">Uncharacterized protein</fullName>
    </submittedName>
</protein>
<dbReference type="KEGG" id="tva:4756060"/>
<reference evidence="2" key="2">
    <citation type="journal article" date="2007" name="Science">
        <title>Draft genome sequence of the sexually transmitted pathogen Trichomonas vaginalis.</title>
        <authorList>
            <person name="Carlton J.M."/>
            <person name="Hirt R.P."/>
            <person name="Silva J.C."/>
            <person name="Delcher A.L."/>
            <person name="Schatz M."/>
            <person name="Zhao Q."/>
            <person name="Wortman J.R."/>
            <person name="Bidwell S.L."/>
            <person name="Alsmark U.C.M."/>
            <person name="Besteiro S."/>
            <person name="Sicheritz-Ponten T."/>
            <person name="Noel C.J."/>
            <person name="Dacks J.B."/>
            <person name="Foster P.G."/>
            <person name="Simillion C."/>
            <person name="Van de Peer Y."/>
            <person name="Miranda-Saavedra D."/>
            <person name="Barton G.J."/>
            <person name="Westrop G.D."/>
            <person name="Mueller S."/>
            <person name="Dessi D."/>
            <person name="Fiori P.L."/>
            <person name="Ren Q."/>
            <person name="Paulsen I."/>
            <person name="Zhang H."/>
            <person name="Bastida-Corcuera F.D."/>
            <person name="Simoes-Barbosa A."/>
            <person name="Brown M.T."/>
            <person name="Hayes R.D."/>
            <person name="Mukherjee M."/>
            <person name="Okumura C.Y."/>
            <person name="Schneider R."/>
            <person name="Smith A.J."/>
            <person name="Vanacova S."/>
            <person name="Villalvazo M."/>
            <person name="Haas B.J."/>
            <person name="Pertea M."/>
            <person name="Feldblyum T.V."/>
            <person name="Utterback T.R."/>
            <person name="Shu C.L."/>
            <person name="Osoegawa K."/>
            <person name="de Jong P.J."/>
            <person name="Hrdy I."/>
            <person name="Horvathova L."/>
            <person name="Zubacova Z."/>
            <person name="Dolezal P."/>
            <person name="Malik S.B."/>
            <person name="Logsdon J.M. Jr."/>
            <person name="Henze K."/>
            <person name="Gupta A."/>
            <person name="Wang C.C."/>
            <person name="Dunne R.L."/>
            <person name="Upcroft J.A."/>
            <person name="Upcroft P."/>
            <person name="White O."/>
            <person name="Salzberg S.L."/>
            <person name="Tang P."/>
            <person name="Chiu C.-H."/>
            <person name="Lee Y.-S."/>
            <person name="Embley T.M."/>
            <person name="Coombs G.H."/>
            <person name="Mottram J.C."/>
            <person name="Tachezy J."/>
            <person name="Fraser-Liggett C.M."/>
            <person name="Johnson P.J."/>
        </authorList>
    </citation>
    <scope>NUCLEOTIDE SEQUENCE [LARGE SCALE GENOMIC DNA]</scope>
    <source>
        <strain evidence="2">G3</strain>
    </source>
</reference>
<reference evidence="2" key="1">
    <citation type="submission" date="2006-10" db="EMBL/GenBank/DDBJ databases">
        <authorList>
            <person name="Amadeo P."/>
            <person name="Zhao Q."/>
            <person name="Wortman J."/>
            <person name="Fraser-Liggett C."/>
            <person name="Carlton J."/>
        </authorList>
    </citation>
    <scope>NUCLEOTIDE SEQUENCE</scope>
    <source>
        <strain evidence="2">G3</strain>
    </source>
</reference>
<evidence type="ECO:0000313" key="2">
    <source>
        <dbReference type="EMBL" id="EAX98263.1"/>
    </source>
</evidence>
<feature type="compositionally biased region" description="Polar residues" evidence="1">
    <location>
        <begin position="434"/>
        <end position="445"/>
    </location>
</feature>